<gene>
    <name evidence="2" type="ORF">BI308_24225</name>
</gene>
<feature type="region of interest" description="Disordered" evidence="1">
    <location>
        <begin position="1"/>
        <end position="126"/>
    </location>
</feature>
<reference evidence="2" key="1">
    <citation type="submission" date="2016-10" db="EMBL/GenBank/DDBJ databases">
        <title>CRISPR-Cas defence system in Roseofilum reptotaenium: evidence of a bacteriophage-cyanobacterium arms race in the coral black band disease.</title>
        <authorList>
            <person name="Buerger P."/>
            <person name="Wood-Charlson E.M."/>
            <person name="Weynberg K.D."/>
            <person name="Willis B."/>
            <person name="Van Oppen M.J."/>
        </authorList>
    </citation>
    <scope>NUCLEOTIDE SEQUENCE [LARGE SCALE GENOMIC DNA]</scope>
    <source>
        <strain evidence="2">AO1-A</strain>
    </source>
</reference>
<feature type="compositionally biased region" description="Pro residues" evidence="1">
    <location>
        <begin position="70"/>
        <end position="82"/>
    </location>
</feature>
<sequence>MAFLKNLLGGKKNNFQVQFDETPKTEAQPVATPAPATEAPAPAAEVPAPAPKKTKTSIKAKQKKAKQEAPPAPTPAPKPVAPAKPARPVVEGGFATQYMNTRTGMSRRRPGANMKSFLDMARTAKK</sequence>
<evidence type="ECO:0000313" key="3">
    <source>
        <dbReference type="Proteomes" id="UP000183940"/>
    </source>
</evidence>
<evidence type="ECO:0000313" key="2">
    <source>
        <dbReference type="EMBL" id="OJJ15502.1"/>
    </source>
</evidence>
<evidence type="ECO:0000256" key="1">
    <source>
        <dbReference type="SAM" id="MobiDB-lite"/>
    </source>
</evidence>
<feature type="compositionally biased region" description="Basic residues" evidence="1">
    <location>
        <begin position="52"/>
        <end position="64"/>
    </location>
</feature>
<name>A0A1L9QK20_9CYAN</name>
<accession>A0A1L9QK20</accession>
<feature type="compositionally biased region" description="Low complexity" evidence="1">
    <location>
        <begin position="26"/>
        <end position="47"/>
    </location>
</feature>
<comment type="caution">
    <text evidence="2">The sequence shown here is derived from an EMBL/GenBank/DDBJ whole genome shotgun (WGS) entry which is preliminary data.</text>
</comment>
<protein>
    <submittedName>
        <fullName evidence="2">Uncharacterized protein</fullName>
    </submittedName>
</protein>
<proteinExistence type="predicted"/>
<dbReference type="Proteomes" id="UP000183940">
    <property type="component" value="Unassembled WGS sequence"/>
</dbReference>
<organism evidence="2 3">
    <name type="scientific">Roseofilum reptotaenium AO1-A</name>
    <dbReference type="NCBI Taxonomy" id="1925591"/>
    <lineage>
        <taxon>Bacteria</taxon>
        <taxon>Bacillati</taxon>
        <taxon>Cyanobacteriota</taxon>
        <taxon>Cyanophyceae</taxon>
        <taxon>Desertifilales</taxon>
        <taxon>Desertifilaceae</taxon>
        <taxon>Roseofilum</taxon>
    </lineage>
</organism>
<keyword evidence="3" id="KW-1185">Reference proteome</keyword>
<dbReference type="STRING" id="1925591.BI308_24225"/>
<dbReference type="AlphaFoldDB" id="A0A1L9QK20"/>
<dbReference type="EMBL" id="MLAW01000069">
    <property type="protein sequence ID" value="OJJ15502.1"/>
    <property type="molecule type" value="Genomic_DNA"/>
</dbReference>